<organism evidence="3 4">
    <name type="scientific">Microvirga terrae</name>
    <dbReference type="NCBI Taxonomy" id="2740529"/>
    <lineage>
        <taxon>Bacteria</taxon>
        <taxon>Pseudomonadati</taxon>
        <taxon>Pseudomonadota</taxon>
        <taxon>Alphaproteobacteria</taxon>
        <taxon>Hyphomicrobiales</taxon>
        <taxon>Methylobacteriaceae</taxon>
        <taxon>Microvirga</taxon>
    </lineage>
</organism>
<dbReference type="InterPro" id="IPR001173">
    <property type="entry name" value="Glyco_trans_2-like"/>
</dbReference>
<gene>
    <name evidence="3" type="ORF">HPT29_018245</name>
</gene>
<dbReference type="Gene3D" id="3.90.550.10">
    <property type="entry name" value="Spore Coat Polysaccharide Biosynthesis Protein SpsA, Chain A"/>
    <property type="match status" value="2"/>
</dbReference>
<dbReference type="InterPro" id="IPR050834">
    <property type="entry name" value="Glycosyltransf_2"/>
</dbReference>
<dbReference type="CDD" id="cd00761">
    <property type="entry name" value="Glyco_tranf_GTA_type"/>
    <property type="match status" value="2"/>
</dbReference>
<feature type="domain" description="Glycosyltransferase 2-like" evidence="2">
    <location>
        <begin position="95"/>
        <end position="186"/>
    </location>
</feature>
<protein>
    <submittedName>
        <fullName evidence="3">Glycosyltransferase</fullName>
        <ecNumber evidence="3">2.4.-.-</ecNumber>
    </submittedName>
</protein>
<dbReference type="EMBL" id="CP102845">
    <property type="protein sequence ID" value="UVF18426.1"/>
    <property type="molecule type" value="Genomic_DNA"/>
</dbReference>
<evidence type="ECO:0000259" key="2">
    <source>
        <dbReference type="Pfam" id="PF00535"/>
    </source>
</evidence>
<keyword evidence="1" id="KW-0472">Membrane</keyword>
<dbReference type="SUPFAM" id="SSF53448">
    <property type="entry name" value="Nucleotide-diphospho-sugar transferases"/>
    <property type="match status" value="2"/>
</dbReference>
<dbReference type="PANTHER" id="PTHR43685">
    <property type="entry name" value="GLYCOSYLTRANSFERASE"/>
    <property type="match status" value="1"/>
</dbReference>
<keyword evidence="1" id="KW-0812">Transmembrane</keyword>
<dbReference type="RefSeq" id="WP_173947153.1">
    <property type="nucleotide sequence ID" value="NZ_CP102845.1"/>
</dbReference>
<dbReference type="InterPro" id="IPR029044">
    <property type="entry name" value="Nucleotide-diphossugar_trans"/>
</dbReference>
<dbReference type="PANTHER" id="PTHR43685:SF11">
    <property type="entry name" value="GLYCOSYLTRANSFERASE TAGX-RELATED"/>
    <property type="match status" value="1"/>
</dbReference>
<dbReference type="GO" id="GO:0016757">
    <property type="term" value="F:glycosyltransferase activity"/>
    <property type="evidence" value="ECO:0007669"/>
    <property type="project" value="UniProtKB-KW"/>
</dbReference>
<reference evidence="3" key="1">
    <citation type="submission" date="2022-08" db="EMBL/GenBank/DDBJ databases">
        <title>Microvirga terrae sp. nov., isolated from soil.</title>
        <authorList>
            <person name="Kim K.H."/>
            <person name="Seo Y.L."/>
            <person name="Kim J.M."/>
            <person name="Lee J.K."/>
            <person name="Han D.M."/>
            <person name="Jeon C.O."/>
        </authorList>
    </citation>
    <scope>NUCLEOTIDE SEQUENCE</scope>
    <source>
        <strain evidence="3">R24</strain>
    </source>
</reference>
<accession>A0ABY5RQ23</accession>
<feature type="transmembrane region" description="Helical" evidence="1">
    <location>
        <begin position="672"/>
        <end position="692"/>
    </location>
</feature>
<feature type="domain" description="Glycosyltransferase 2-like" evidence="2">
    <location>
        <begin position="402"/>
        <end position="550"/>
    </location>
</feature>
<keyword evidence="3" id="KW-0808">Transferase</keyword>
<evidence type="ECO:0000256" key="1">
    <source>
        <dbReference type="SAM" id="Phobius"/>
    </source>
</evidence>
<dbReference type="EC" id="2.4.-.-" evidence="3"/>
<evidence type="ECO:0000313" key="3">
    <source>
        <dbReference type="EMBL" id="UVF18426.1"/>
    </source>
</evidence>
<evidence type="ECO:0000313" key="4">
    <source>
        <dbReference type="Proteomes" id="UP001017257"/>
    </source>
</evidence>
<dbReference type="Pfam" id="PF00535">
    <property type="entry name" value="Glycos_transf_2"/>
    <property type="match status" value="2"/>
</dbReference>
<proteinExistence type="predicted"/>
<name>A0ABY5RQ23_9HYPH</name>
<keyword evidence="3" id="KW-0328">Glycosyltransferase</keyword>
<dbReference type="Proteomes" id="UP001017257">
    <property type="component" value="Chromosome"/>
</dbReference>
<sequence>MRTFSRLVGGARVDNIQLEELGNRHLHPATLYTVWADNFAVGQLFTGRKCNSNIISAALRELRRARQSIQAYPSPFTALPSTATIVVDHAKGQVSDLERCLQSLRHQNRPPDQIIVLDRSSNGASVKVAADSAGAEYLSAVSAGPCLGKNASIRAAVGDIIAFVEDTLVFQPSWLQRLIEAFDSGQIMAVTGLELPLGFGMEPQGVAGSRQVTRIFRRKDFSPEVIASIERSGAPIWEAGAGSSIAFRKDVFNVISFDEDLDHQTSEIAGTCDLWFRVASAGGTCRVEPTAVAIRDVQHVRRQVQAQVSGYVIALLSSPRVQRANSLKLRLPIVLAGRYVRKLRSRLAGATLSNLMVYDELLGFIRGVFARVAPWNRLGTRGADSVSFEPPPIIFGDAPLISVVIPAYNAAATIDATLRSIRFQTYKNLEILVVDDGSVDQTSEIVERHSRVDARVKLIRQNNRGLAAARNSAISLSNGELIAPVDADDLCHPEKLARQVSAFQKAGSMCGLVYGWSVTIDGTDNIQAEAWPYFFEGYVVRQLLAHNFIGNGSSPLMTRAAVVECGGYDTTLKEVGAERCEDLKLYLAIAERYDFAVVAAPLTGYRVTDGNLSSDINKMIRSHQIVVGEYARRYPEYRSDIRSGHITLAAHFVVRALHDRQFRIGLKALTGAMLYAPSTSVWVLSAFVISHLRRSVAAKFKRLQAQQGTPSKFPLVEDCTDVPAPERSQDL</sequence>
<keyword evidence="4" id="KW-1185">Reference proteome</keyword>
<keyword evidence="1" id="KW-1133">Transmembrane helix</keyword>